<reference evidence="1 2" key="1">
    <citation type="submission" date="2024-01" db="EMBL/GenBank/DDBJ databases">
        <authorList>
            <person name="Allen C."/>
            <person name="Tagirdzhanova G."/>
        </authorList>
    </citation>
    <scope>NUCLEOTIDE SEQUENCE [LARGE SCALE GENOMIC DNA]</scope>
    <source>
        <strain evidence="1 2">CBS 573.63</strain>
    </source>
</reference>
<gene>
    <name evidence="1" type="ORF">SEPCBS57363_000169</name>
</gene>
<proteinExistence type="predicted"/>
<name>A0ABP0D3P0_9PEZI</name>
<dbReference type="EMBL" id="CAWUOM010000002">
    <property type="protein sequence ID" value="CAK7262687.1"/>
    <property type="molecule type" value="Genomic_DNA"/>
</dbReference>
<evidence type="ECO:0000313" key="1">
    <source>
        <dbReference type="EMBL" id="CAK7262687.1"/>
    </source>
</evidence>
<comment type="caution">
    <text evidence="1">The sequence shown here is derived from an EMBL/GenBank/DDBJ whole genome shotgun (WGS) entry which is preliminary data.</text>
</comment>
<evidence type="ECO:0000313" key="2">
    <source>
        <dbReference type="Proteomes" id="UP001642501"/>
    </source>
</evidence>
<protein>
    <submittedName>
        <fullName evidence="1">Uncharacterized protein</fullName>
    </submittedName>
</protein>
<organism evidence="1 2">
    <name type="scientific">Sporothrix epigloea</name>
    <dbReference type="NCBI Taxonomy" id="1892477"/>
    <lineage>
        <taxon>Eukaryota</taxon>
        <taxon>Fungi</taxon>
        <taxon>Dikarya</taxon>
        <taxon>Ascomycota</taxon>
        <taxon>Pezizomycotina</taxon>
        <taxon>Sordariomycetes</taxon>
        <taxon>Sordariomycetidae</taxon>
        <taxon>Ophiostomatales</taxon>
        <taxon>Ophiostomataceae</taxon>
        <taxon>Sporothrix</taxon>
    </lineage>
</organism>
<accession>A0ABP0D3P0</accession>
<sequence>MASDNGSAPPETSDRPLAYFEAKVQAFIDDVERYHQCDDDVWLSLRDIMSGWQDTDFKSSPVTSRLRHSMLKHGVFVRQPRVGGTIASTILEAINGDTMPEWTQEMADAAAKGGIVYTNEPKLQALLGRDRAAPSTWREPHSATQGPSAIFNTPIPTVPAVNIGAVKHEPVTTAYGRTTLERLDTVRATPYTNAPTSYRFSTQARDMEELPAPDRNSSGKQPTMLAEGIDEPDNKQQIIISQIIRGYPEKNMYSGADDSMSLQYRLNAFHMNCTNMGLDMRYVMRVFPSMLTGEASHHFTSVSKPGLSWQDAVDLLAAKYETESQQRLREDEWRLITLASVCNDEQGVYLPVSRNLIRLCSILSLKQRSLSVFFKGSTTYGTVSMTHAALIQTSSTESGY</sequence>
<keyword evidence="2" id="KW-1185">Reference proteome</keyword>
<dbReference type="Proteomes" id="UP001642501">
    <property type="component" value="Unassembled WGS sequence"/>
</dbReference>